<dbReference type="Proteomes" id="UP000265520">
    <property type="component" value="Unassembled WGS sequence"/>
</dbReference>
<evidence type="ECO:0000313" key="2">
    <source>
        <dbReference type="Proteomes" id="UP000265520"/>
    </source>
</evidence>
<proteinExistence type="predicted"/>
<comment type="caution">
    <text evidence="1">The sequence shown here is derived from an EMBL/GenBank/DDBJ whole genome shotgun (WGS) entry which is preliminary data.</text>
</comment>
<organism evidence="1 2">
    <name type="scientific">Trifolium medium</name>
    <dbReference type="NCBI Taxonomy" id="97028"/>
    <lineage>
        <taxon>Eukaryota</taxon>
        <taxon>Viridiplantae</taxon>
        <taxon>Streptophyta</taxon>
        <taxon>Embryophyta</taxon>
        <taxon>Tracheophyta</taxon>
        <taxon>Spermatophyta</taxon>
        <taxon>Magnoliopsida</taxon>
        <taxon>eudicotyledons</taxon>
        <taxon>Gunneridae</taxon>
        <taxon>Pentapetalae</taxon>
        <taxon>rosids</taxon>
        <taxon>fabids</taxon>
        <taxon>Fabales</taxon>
        <taxon>Fabaceae</taxon>
        <taxon>Papilionoideae</taxon>
        <taxon>50 kb inversion clade</taxon>
        <taxon>NPAAA clade</taxon>
        <taxon>Hologalegina</taxon>
        <taxon>IRL clade</taxon>
        <taxon>Trifolieae</taxon>
        <taxon>Trifolium</taxon>
    </lineage>
</organism>
<dbReference type="EMBL" id="LXQA010164231">
    <property type="protein sequence ID" value="MCI28213.1"/>
    <property type="molecule type" value="Genomic_DNA"/>
</dbReference>
<protein>
    <submittedName>
        <fullName evidence="1">Uncharacterized protein</fullName>
    </submittedName>
</protein>
<name>A0A392QV22_9FABA</name>
<evidence type="ECO:0000313" key="1">
    <source>
        <dbReference type="EMBL" id="MCI28213.1"/>
    </source>
</evidence>
<keyword evidence="2" id="KW-1185">Reference proteome</keyword>
<reference evidence="1 2" key="1">
    <citation type="journal article" date="2018" name="Front. Plant Sci.">
        <title>Red Clover (Trifolium pratense) and Zigzag Clover (T. medium) - A Picture of Genomic Similarities and Differences.</title>
        <authorList>
            <person name="Dluhosova J."/>
            <person name="Istvanek J."/>
            <person name="Nedelnik J."/>
            <person name="Repkova J."/>
        </authorList>
    </citation>
    <scope>NUCLEOTIDE SEQUENCE [LARGE SCALE GENOMIC DNA]</scope>
    <source>
        <strain evidence="2">cv. 10/8</strain>
        <tissue evidence="1">Leaf</tissue>
    </source>
</reference>
<dbReference type="AlphaFoldDB" id="A0A392QV22"/>
<sequence length="113" mass="12121">MSGSFPPHHRPTKSPSSFIPFLRGGVWRKFSVGKPLLGRVLGLTLYHHVFCNLGRPKSPSIQLVSRIFTGDGDSGLVGLCSGSIDHSGVPPATVVVSFVPMVLIVLPVDWCDV</sequence>
<accession>A0A392QV22</accession>